<dbReference type="InterPro" id="IPR011009">
    <property type="entry name" value="Kinase-like_dom_sf"/>
</dbReference>
<evidence type="ECO:0000256" key="1">
    <source>
        <dbReference type="PROSITE-ProRule" id="PRU10141"/>
    </source>
</evidence>
<dbReference type="InterPro" id="IPR000719">
    <property type="entry name" value="Prot_kinase_dom"/>
</dbReference>
<organism evidence="4 5">
    <name type="scientific">Streptomyces sirii</name>
    <dbReference type="NCBI Taxonomy" id="3127701"/>
    <lineage>
        <taxon>Bacteria</taxon>
        <taxon>Bacillati</taxon>
        <taxon>Actinomycetota</taxon>
        <taxon>Actinomycetes</taxon>
        <taxon>Kitasatosporales</taxon>
        <taxon>Streptomycetaceae</taxon>
        <taxon>Streptomyces</taxon>
    </lineage>
</organism>
<dbReference type="InterPro" id="IPR011990">
    <property type="entry name" value="TPR-like_helical_dom_sf"/>
</dbReference>
<protein>
    <submittedName>
        <fullName evidence="4">Serine/threonine-protein kinase</fullName>
        <ecNumber evidence="4">2.7.11.1</ecNumber>
    </submittedName>
</protein>
<dbReference type="PROSITE" id="PS00107">
    <property type="entry name" value="PROTEIN_KINASE_ATP"/>
    <property type="match status" value="1"/>
</dbReference>
<evidence type="ECO:0000259" key="3">
    <source>
        <dbReference type="PROSITE" id="PS50011"/>
    </source>
</evidence>
<dbReference type="SUPFAM" id="SSF56112">
    <property type="entry name" value="Protein kinase-like (PK-like)"/>
    <property type="match status" value="1"/>
</dbReference>
<dbReference type="Gene3D" id="1.25.40.10">
    <property type="entry name" value="Tetratricopeptide repeat domain"/>
    <property type="match status" value="3"/>
</dbReference>
<evidence type="ECO:0000313" key="5">
    <source>
        <dbReference type="Proteomes" id="UP001626628"/>
    </source>
</evidence>
<keyword evidence="1" id="KW-0067">ATP-binding</keyword>
<dbReference type="PANTHER" id="PTHR48011">
    <property type="entry name" value="CCR4-NOT TRANSCRIPTIONAL COMPLEX SUBUNIT CAF120-RELATED"/>
    <property type="match status" value="1"/>
</dbReference>
<dbReference type="InterPro" id="IPR017441">
    <property type="entry name" value="Protein_kinase_ATP_BS"/>
</dbReference>
<dbReference type="Pfam" id="PF07714">
    <property type="entry name" value="PK_Tyr_Ser-Thr"/>
    <property type="match status" value="1"/>
</dbReference>
<accession>A0ABZ2QH05</accession>
<evidence type="ECO:0000256" key="2">
    <source>
        <dbReference type="SAM" id="MobiDB-lite"/>
    </source>
</evidence>
<dbReference type="PANTHER" id="PTHR48011:SF4">
    <property type="entry name" value="MITOGEN-ACTIVATED PROTEIN KINASE KINASE KINASE 19"/>
    <property type="match status" value="1"/>
</dbReference>
<dbReference type="PROSITE" id="PS50011">
    <property type="entry name" value="PROTEIN_KINASE_DOM"/>
    <property type="match status" value="1"/>
</dbReference>
<dbReference type="EC" id="2.7.11.1" evidence="4"/>
<keyword evidence="4" id="KW-0418">Kinase</keyword>
<gene>
    <name evidence="4" type="ORF">WAB15_05100</name>
</gene>
<dbReference type="Pfam" id="PF00069">
    <property type="entry name" value="Pkinase"/>
    <property type="match status" value="1"/>
</dbReference>
<dbReference type="GO" id="GO:0004674">
    <property type="term" value="F:protein serine/threonine kinase activity"/>
    <property type="evidence" value="ECO:0007669"/>
    <property type="project" value="UniProtKB-EC"/>
</dbReference>
<name>A0ABZ2QH05_9ACTN</name>
<keyword evidence="4" id="KW-0808">Transferase</keyword>
<dbReference type="RefSeq" id="WP_407285478.1">
    <property type="nucleotide sequence ID" value="NZ_CP147982.1"/>
</dbReference>
<keyword evidence="1" id="KW-0547">Nucleotide-binding</keyword>
<feature type="domain" description="Protein kinase" evidence="3">
    <location>
        <begin position="33"/>
        <end position="338"/>
    </location>
</feature>
<feature type="region of interest" description="Disordered" evidence="2">
    <location>
        <begin position="1"/>
        <end position="21"/>
    </location>
</feature>
<dbReference type="SUPFAM" id="SSF48452">
    <property type="entry name" value="TPR-like"/>
    <property type="match status" value="2"/>
</dbReference>
<evidence type="ECO:0000313" key="4">
    <source>
        <dbReference type="EMBL" id="WXK75385.1"/>
    </source>
</evidence>
<feature type="region of interest" description="Disordered" evidence="2">
    <location>
        <begin position="232"/>
        <end position="258"/>
    </location>
</feature>
<proteinExistence type="predicted"/>
<dbReference type="Proteomes" id="UP001626628">
    <property type="component" value="Chromosome"/>
</dbReference>
<reference evidence="4 5" key="1">
    <citation type="submission" date="2024-03" db="EMBL/GenBank/DDBJ databases">
        <title>The complete genome of Streptomyces sirii sp.nov.</title>
        <authorList>
            <person name="Zakalyukina Y.V."/>
            <person name="Belik A.R."/>
            <person name="Biryukov M.V."/>
            <person name="Baturina O.A."/>
            <person name="Kabilov M.R."/>
        </authorList>
    </citation>
    <scope>NUCLEOTIDE SEQUENCE [LARGE SCALE GENOMIC DNA]</scope>
    <source>
        <strain evidence="4 5">BP-8</strain>
    </source>
</reference>
<feature type="binding site" evidence="1">
    <location>
        <position position="62"/>
    </location>
    <ligand>
        <name>ATP</name>
        <dbReference type="ChEBI" id="CHEBI:30616"/>
    </ligand>
</feature>
<dbReference type="Gene3D" id="1.10.510.10">
    <property type="entry name" value="Transferase(Phosphotransferase) domain 1"/>
    <property type="match status" value="1"/>
</dbReference>
<dbReference type="EMBL" id="CP147982">
    <property type="protein sequence ID" value="WXK75385.1"/>
    <property type="molecule type" value="Genomic_DNA"/>
</dbReference>
<keyword evidence="5" id="KW-1185">Reference proteome</keyword>
<dbReference type="CDD" id="cd14014">
    <property type="entry name" value="STKc_PknB_like"/>
    <property type="match status" value="1"/>
</dbReference>
<dbReference type="InterPro" id="IPR052751">
    <property type="entry name" value="Plant_MAPKKK"/>
</dbReference>
<dbReference type="InterPro" id="IPR001245">
    <property type="entry name" value="Ser-Thr/Tyr_kinase_cat_dom"/>
</dbReference>
<sequence length="1172" mass="124422">MSAPTSRSGPSGRGGHEPSGAAWQVGRTVLGEFVIERILGRGGYGEVVLAVSRRSGARYAVKRVRHDDPAEQGRLLAEAQRWIGLPPHPHITPCHFTRTVADEMAVFSEYAEQGSLADWIADGRLYARGPREALHTVLRVAVEAAYGLDAAHTHGLLHLDTKPANVLLTGRATARITDFGLATGPARDTQEIVDRERVADFISGEPGAMDDAARELVKSVVLQALQDARADEPSSLRAVSEGGTQGYVSPEQAEGRPLGPSADLWSWAATVLEMFTGGRTWPSGTVAGAALEAYLGSADGARGPVPIPEGVADLLRSCFRLDPDERPRSLREAADSLVRTAAQECGITLESAAPPSRPRVPAQGAYVRRMPGGASWRDPRELLGSAYQAAGLDPADAVRFWPGGHGSRAAQGLADLRALTEAGRVLGTVDAPAPPVRHLHALALAESGRVRHSLGDLPGAVGDYRSSVRTLETLDSADGGALRLAVLHSLAIVLRLSGAADESLAVCERVLDSAAAITDPVEAARVRGMTLNTKANAVEDPGERAGLHEQALAELRIAGDDEGVATALSGRAAALEQLGLGADADALWEQADALLQAGAAPGRSDIDAVRGRNLLNRAIVAGSPREAAPFAQAAVELYRPLVEVHGRHDIAGDLGHALLLTALGHEHSSRPQEALAAYRSARSALEQSVLRDGRLEYVRYLAQVHDHESTLVRDLEDPGSAVALARRAVEMWGRLGDTDGRRGWVAERAGAHQKLAVALLEAGEAADAAREFDAALRLVESAPGRADGDPYTRTVEVLVHRGRAVLHRRTGDLEAACREARTALDLLGTPAAPQEERTRVLCLQTLSAALGDAGRHEDSLAVLDAATSAVESLVERGEAAHADLADARQRQANTLLRLGYTAQAVACAHQGLDAYQRVISAGRADLVEEATRLRGALAFALQRSGDLDGAARTMQAIRQQLAEQAASRWQRVAPNGPMADAVAQSGDARSVLLGGLEAWFADIVEVRSVKRRAVPRLLATFERRRADLQSGTAWATAPEQISGILEGMCGSLVWLADRYPQDAAHEACVQTALLMGVASMRCGRSGAADRGFRLAVEHGRTLVLERGRTGHLEDWAKAHLALASWLASEGDDEEAAKTVGAMETHLSRLTSPADAARWSAHARQVLTSFRVR</sequence>
<feature type="compositionally biased region" description="Low complexity" evidence="2">
    <location>
        <begin position="1"/>
        <end position="10"/>
    </location>
</feature>